<proteinExistence type="predicted"/>
<dbReference type="EMBL" id="QLYX01000002">
    <property type="protein sequence ID" value="RAY16595.1"/>
    <property type="molecule type" value="Genomic_DNA"/>
</dbReference>
<organism evidence="1 2">
    <name type="scientific">Actinomadura craniellae</name>
    <dbReference type="NCBI Taxonomy" id="2231787"/>
    <lineage>
        <taxon>Bacteria</taxon>
        <taxon>Bacillati</taxon>
        <taxon>Actinomycetota</taxon>
        <taxon>Actinomycetes</taxon>
        <taxon>Streptosporangiales</taxon>
        <taxon>Thermomonosporaceae</taxon>
        <taxon>Actinomadura</taxon>
    </lineage>
</organism>
<dbReference type="OrthoDB" id="2874394at2"/>
<evidence type="ECO:0000313" key="2">
    <source>
        <dbReference type="Proteomes" id="UP000251891"/>
    </source>
</evidence>
<comment type="caution">
    <text evidence="1">The sequence shown here is derived from an EMBL/GenBank/DDBJ whole genome shotgun (WGS) entry which is preliminary data.</text>
</comment>
<reference evidence="1 2" key="1">
    <citation type="submission" date="2018-06" db="EMBL/GenBank/DDBJ databases">
        <title>Actinomadura craniellae sp. nov. isolated from marine sponge Craniella sp.</title>
        <authorList>
            <person name="Li L."/>
            <person name="Xu Q.H."/>
            <person name="Lin H.W."/>
            <person name="Lu Y.H."/>
        </authorList>
    </citation>
    <scope>NUCLEOTIDE SEQUENCE [LARGE SCALE GENOMIC DNA]</scope>
    <source>
        <strain evidence="1 2">LHW63021</strain>
    </source>
</reference>
<dbReference type="Proteomes" id="UP000251891">
    <property type="component" value="Unassembled WGS sequence"/>
</dbReference>
<sequence>MVGLLRAEGEHRLAGSVPGLRFYEWCGCPDDFCSSFYTGPRPAHPYGPEHRNVVLSPHDCMMVLDVVSHAIRYVEILYRGTLR</sequence>
<dbReference type="AlphaFoldDB" id="A0A365HBW4"/>
<evidence type="ECO:0000313" key="1">
    <source>
        <dbReference type="EMBL" id="RAY16595.1"/>
    </source>
</evidence>
<accession>A0A365HBW4</accession>
<keyword evidence="2" id="KW-1185">Reference proteome</keyword>
<gene>
    <name evidence="1" type="ORF">DPM19_05770</name>
</gene>
<protein>
    <submittedName>
        <fullName evidence="1">Uncharacterized protein</fullName>
    </submittedName>
</protein>
<name>A0A365HBW4_9ACTN</name>